<sequence length="149" mass="15956">MGRTTGIPGGKASSYVQGGPVAKIRASLARSDGSRKEPLPSAAARSAGVKTASLAGWPHQPIRCHRPPQRQPRWRGAAGSPHIASFASCNLSLADLKFSTATNLYKFASRGIAAMDPKLQTNEMTHSYRARRPARASETKTYIPKDQAT</sequence>
<evidence type="ECO:0000313" key="3">
    <source>
        <dbReference type="Proteomes" id="UP000324748"/>
    </source>
</evidence>
<comment type="caution">
    <text evidence="2">The sequence shown here is derived from an EMBL/GenBank/DDBJ whole genome shotgun (WGS) entry which is preliminary data.</text>
</comment>
<reference evidence="2 3" key="1">
    <citation type="submission" date="2019-05" db="EMBL/GenBank/DDBJ databases">
        <title>Emergence of the Ug99 lineage of the wheat stem rust pathogen through somatic hybridization.</title>
        <authorList>
            <person name="Li F."/>
            <person name="Upadhyaya N.M."/>
            <person name="Sperschneider J."/>
            <person name="Matny O."/>
            <person name="Nguyen-Phuc H."/>
            <person name="Mago R."/>
            <person name="Raley C."/>
            <person name="Miller M.E."/>
            <person name="Silverstein K.A.T."/>
            <person name="Henningsen E."/>
            <person name="Hirsch C.D."/>
            <person name="Visser B."/>
            <person name="Pretorius Z.A."/>
            <person name="Steffenson B.J."/>
            <person name="Schwessinger B."/>
            <person name="Dodds P.N."/>
            <person name="Figueroa M."/>
        </authorList>
    </citation>
    <scope>NUCLEOTIDE SEQUENCE [LARGE SCALE GENOMIC DNA]</scope>
    <source>
        <strain evidence="2">21-0</strain>
    </source>
</reference>
<evidence type="ECO:0000313" key="2">
    <source>
        <dbReference type="EMBL" id="KAA1101872.1"/>
    </source>
</evidence>
<dbReference type="EMBL" id="VSWC01000053">
    <property type="protein sequence ID" value="KAA1101872.1"/>
    <property type="molecule type" value="Genomic_DNA"/>
</dbReference>
<keyword evidence="3" id="KW-1185">Reference proteome</keyword>
<dbReference type="AlphaFoldDB" id="A0A5B0PMB5"/>
<evidence type="ECO:0000256" key="1">
    <source>
        <dbReference type="SAM" id="MobiDB-lite"/>
    </source>
</evidence>
<organism evidence="2 3">
    <name type="scientific">Puccinia graminis f. sp. tritici</name>
    <dbReference type="NCBI Taxonomy" id="56615"/>
    <lineage>
        <taxon>Eukaryota</taxon>
        <taxon>Fungi</taxon>
        <taxon>Dikarya</taxon>
        <taxon>Basidiomycota</taxon>
        <taxon>Pucciniomycotina</taxon>
        <taxon>Pucciniomycetes</taxon>
        <taxon>Pucciniales</taxon>
        <taxon>Pucciniaceae</taxon>
        <taxon>Puccinia</taxon>
    </lineage>
</organism>
<dbReference type="Proteomes" id="UP000324748">
    <property type="component" value="Unassembled WGS sequence"/>
</dbReference>
<gene>
    <name evidence="2" type="ORF">PGT21_031880</name>
</gene>
<accession>A0A5B0PMB5</accession>
<proteinExistence type="predicted"/>
<name>A0A5B0PMB5_PUCGR</name>
<feature type="region of interest" description="Disordered" evidence="1">
    <location>
        <begin position="26"/>
        <end position="79"/>
    </location>
</feature>
<protein>
    <submittedName>
        <fullName evidence="2">Uncharacterized protein</fullName>
    </submittedName>
</protein>
<feature type="region of interest" description="Disordered" evidence="1">
    <location>
        <begin position="123"/>
        <end position="149"/>
    </location>
</feature>